<dbReference type="Pfam" id="PF13417">
    <property type="entry name" value="GST_N_3"/>
    <property type="match status" value="1"/>
</dbReference>
<evidence type="ECO:0000313" key="4">
    <source>
        <dbReference type="Proteomes" id="UP000799423"/>
    </source>
</evidence>
<dbReference type="OrthoDB" id="202840at2759"/>
<dbReference type="Proteomes" id="UP000799423">
    <property type="component" value="Unassembled WGS sequence"/>
</dbReference>
<dbReference type="SUPFAM" id="SSF52833">
    <property type="entry name" value="Thioredoxin-like"/>
    <property type="match status" value="1"/>
</dbReference>
<protein>
    <submittedName>
        <fullName evidence="3">Uncharacterized protein</fullName>
    </submittedName>
</protein>
<feature type="domain" description="DUF7962" evidence="2">
    <location>
        <begin position="122"/>
        <end position="194"/>
    </location>
</feature>
<evidence type="ECO:0000259" key="2">
    <source>
        <dbReference type="Pfam" id="PF25907"/>
    </source>
</evidence>
<dbReference type="Pfam" id="PF25907">
    <property type="entry name" value="DUF7962"/>
    <property type="match status" value="1"/>
</dbReference>
<reference evidence="3" key="1">
    <citation type="submission" date="2020-01" db="EMBL/GenBank/DDBJ databases">
        <authorList>
            <consortium name="DOE Joint Genome Institute"/>
            <person name="Haridas S."/>
            <person name="Albert R."/>
            <person name="Binder M."/>
            <person name="Bloem J."/>
            <person name="Labutti K."/>
            <person name="Salamov A."/>
            <person name="Andreopoulos B."/>
            <person name="Baker S.E."/>
            <person name="Barry K."/>
            <person name="Bills G."/>
            <person name="Bluhm B.H."/>
            <person name="Cannon C."/>
            <person name="Castanera R."/>
            <person name="Culley D.E."/>
            <person name="Daum C."/>
            <person name="Ezra D."/>
            <person name="Gonzalez J.B."/>
            <person name="Henrissat B."/>
            <person name="Kuo A."/>
            <person name="Liang C."/>
            <person name="Lipzen A."/>
            <person name="Lutzoni F."/>
            <person name="Magnuson J."/>
            <person name="Mondo S."/>
            <person name="Nolan M."/>
            <person name="Ohm R."/>
            <person name="Pangilinan J."/>
            <person name="Park H.-J."/>
            <person name="Ramirez L."/>
            <person name="Alfaro M."/>
            <person name="Sun H."/>
            <person name="Tritt A."/>
            <person name="Yoshinaga Y."/>
            <person name="Zwiers L.-H."/>
            <person name="Turgeon B.G."/>
            <person name="Goodwin S.B."/>
            <person name="Spatafora J.W."/>
            <person name="Crous P.W."/>
            <person name="Grigoriev I.V."/>
        </authorList>
    </citation>
    <scope>NUCLEOTIDE SEQUENCE</scope>
    <source>
        <strain evidence="3">IPT5</strain>
    </source>
</reference>
<dbReference type="Gene3D" id="3.40.30.110">
    <property type="match status" value="1"/>
</dbReference>
<evidence type="ECO:0000259" key="1">
    <source>
        <dbReference type="Pfam" id="PF13417"/>
    </source>
</evidence>
<proteinExistence type="predicted"/>
<dbReference type="AlphaFoldDB" id="A0A6A7BF03"/>
<name>A0A6A7BF03_9PLEO</name>
<feature type="domain" description="GST N-terminal" evidence="1">
    <location>
        <begin position="10"/>
        <end position="83"/>
    </location>
</feature>
<gene>
    <name evidence="3" type="ORF">T440DRAFT_465739</name>
</gene>
<dbReference type="InterPro" id="IPR058268">
    <property type="entry name" value="DUF7962"/>
</dbReference>
<dbReference type="InterPro" id="IPR004045">
    <property type="entry name" value="Glutathione_S-Trfase_N"/>
</dbReference>
<organism evidence="3 4">
    <name type="scientific">Plenodomus tracheiphilus IPT5</name>
    <dbReference type="NCBI Taxonomy" id="1408161"/>
    <lineage>
        <taxon>Eukaryota</taxon>
        <taxon>Fungi</taxon>
        <taxon>Dikarya</taxon>
        <taxon>Ascomycota</taxon>
        <taxon>Pezizomycotina</taxon>
        <taxon>Dothideomycetes</taxon>
        <taxon>Pleosporomycetidae</taxon>
        <taxon>Pleosporales</taxon>
        <taxon>Pleosporineae</taxon>
        <taxon>Leptosphaeriaceae</taxon>
        <taxon>Plenodomus</taxon>
    </lineage>
</organism>
<keyword evidence="4" id="KW-1185">Reference proteome</keyword>
<dbReference type="EMBL" id="MU006294">
    <property type="protein sequence ID" value="KAF2854004.1"/>
    <property type="molecule type" value="Genomic_DNA"/>
</dbReference>
<dbReference type="InterPro" id="IPR036249">
    <property type="entry name" value="Thioredoxin-like_sf"/>
</dbReference>
<sequence length="223" mass="24749">MTAAPNNIVLYGYEYSPFNRRVATYLALRGIGYAMCEQPLVMPRPDLALLPVAYRRIPLLAVGRDIYFDTRLIFRKLEVLFPATADSPTLGATRPQDVFIQNLLQRYMVEGPIFGVVGGMVPTDVARDATFSKDRQGFLGKTWSREELEDEKGDCVGYVRNLCALFEETVLSDGRRWVLGGARPSLADIEGECVSCLFVGLKGRCQEGGPRRSVAGRVSLQCT</sequence>
<evidence type="ECO:0000313" key="3">
    <source>
        <dbReference type="EMBL" id="KAF2854004.1"/>
    </source>
</evidence>
<accession>A0A6A7BF03</accession>